<organism evidence="2 3">
    <name type="scientific">Sporobacter termitidis DSM 10068</name>
    <dbReference type="NCBI Taxonomy" id="1123282"/>
    <lineage>
        <taxon>Bacteria</taxon>
        <taxon>Bacillati</taxon>
        <taxon>Bacillota</taxon>
        <taxon>Clostridia</taxon>
        <taxon>Eubacteriales</taxon>
        <taxon>Oscillospiraceae</taxon>
        <taxon>Sporobacter</taxon>
    </lineage>
</organism>
<reference evidence="2 3" key="1">
    <citation type="submission" date="2016-11" db="EMBL/GenBank/DDBJ databases">
        <authorList>
            <person name="Jaros S."/>
            <person name="Januszkiewicz K."/>
            <person name="Wedrychowicz H."/>
        </authorList>
    </citation>
    <scope>NUCLEOTIDE SEQUENCE [LARGE SCALE GENOMIC DNA]</scope>
    <source>
        <strain evidence="2 3">DSM 10068</strain>
    </source>
</reference>
<sequence length="144" mass="15038">MKMTKNEYSRYVERKAPKSPLALNMLKAFVSGGLICCIGEAILNGFSTILPKDGAGAATSVTLVFLGALLTGLKVYDNMAKFAGAGTLVPITGFANSVAAPALEFKSEGFVMGMSAKMFIIAGPVIVFGIIASVVYGVIYCLVK</sequence>
<evidence type="ECO:0000313" key="2">
    <source>
        <dbReference type="EMBL" id="SHH71563.1"/>
    </source>
</evidence>
<feature type="transmembrane region" description="Helical" evidence="1">
    <location>
        <begin position="55"/>
        <end position="73"/>
    </location>
</feature>
<gene>
    <name evidence="2" type="ORF">SAMN02745823_00704</name>
</gene>
<dbReference type="PANTHER" id="PTHR38450">
    <property type="entry name" value="STAGE V SPORULATION PROTEIN AC-RELATED"/>
    <property type="match status" value="1"/>
</dbReference>
<dbReference type="InterPro" id="IPR014203">
    <property type="entry name" value="Spore_V_AC"/>
</dbReference>
<evidence type="ECO:0000256" key="1">
    <source>
        <dbReference type="SAM" id="Phobius"/>
    </source>
</evidence>
<dbReference type="EMBL" id="FQXV01000002">
    <property type="protein sequence ID" value="SHH71563.1"/>
    <property type="molecule type" value="Genomic_DNA"/>
</dbReference>
<feature type="transmembrane region" description="Helical" evidence="1">
    <location>
        <begin position="21"/>
        <end position="43"/>
    </location>
</feature>
<dbReference type="NCBIfam" id="TIGR02838">
    <property type="entry name" value="spore_V_AC"/>
    <property type="match status" value="1"/>
</dbReference>
<dbReference type="InterPro" id="IPR005562">
    <property type="entry name" value="SpoVA"/>
</dbReference>
<dbReference type="PANTHER" id="PTHR38450:SF1">
    <property type="entry name" value="STAGE V SPORULATION PROTEIN AC"/>
    <property type="match status" value="1"/>
</dbReference>
<feature type="transmembrane region" description="Helical" evidence="1">
    <location>
        <begin position="119"/>
        <end position="143"/>
    </location>
</feature>
<dbReference type="RefSeq" id="WP_084726224.1">
    <property type="nucleotide sequence ID" value="NZ_FQXV01000002.1"/>
</dbReference>
<evidence type="ECO:0000313" key="3">
    <source>
        <dbReference type="Proteomes" id="UP000183995"/>
    </source>
</evidence>
<keyword evidence="1" id="KW-0812">Transmembrane</keyword>
<feature type="transmembrane region" description="Helical" evidence="1">
    <location>
        <begin position="80"/>
        <end position="99"/>
    </location>
</feature>
<protein>
    <submittedName>
        <fullName evidence="2">Stage V sporulation protein AC</fullName>
    </submittedName>
</protein>
<keyword evidence="1" id="KW-1133">Transmembrane helix</keyword>
<dbReference type="Proteomes" id="UP000183995">
    <property type="component" value="Unassembled WGS sequence"/>
</dbReference>
<dbReference type="OrthoDB" id="9797988at2"/>
<dbReference type="STRING" id="1123282.SAMN02745823_00704"/>
<dbReference type="AlphaFoldDB" id="A0A1M5V9I0"/>
<accession>A0A1M5V9I0</accession>
<dbReference type="Pfam" id="PF03862">
    <property type="entry name" value="SpoVAC_SpoVAEB"/>
    <property type="match status" value="1"/>
</dbReference>
<name>A0A1M5V9I0_9FIRM</name>
<keyword evidence="1" id="KW-0472">Membrane</keyword>
<keyword evidence="3" id="KW-1185">Reference proteome</keyword>
<proteinExistence type="predicted"/>